<evidence type="ECO:0000313" key="3">
    <source>
        <dbReference type="Proteomes" id="UP001151760"/>
    </source>
</evidence>
<sequence length="231" mass="26118">MQEVTLFYNGLDVPTRQILDSKSAIPTKTDVDAKIVIQEMAEYSQKWHNGTSSKARSTKTSDGLAVIQAQLNNLGREIKKVNEKVYAAQELQSGPYVVSDAQYSSLSSETVLFSSRLHGYYCDDWKEARDVKILETFDHTLPQKEKDPGRFTLPWFIHDICFDEAIVDLGASVSVMPFSTYSNLRLGFSINEDMDITSGVVLGMPFCKRFMSCQKIMERSAHGDKCERMDE</sequence>
<organism evidence="2 3">
    <name type="scientific">Tanacetum coccineum</name>
    <dbReference type="NCBI Taxonomy" id="301880"/>
    <lineage>
        <taxon>Eukaryota</taxon>
        <taxon>Viridiplantae</taxon>
        <taxon>Streptophyta</taxon>
        <taxon>Embryophyta</taxon>
        <taxon>Tracheophyta</taxon>
        <taxon>Spermatophyta</taxon>
        <taxon>Magnoliopsida</taxon>
        <taxon>eudicotyledons</taxon>
        <taxon>Gunneridae</taxon>
        <taxon>Pentapetalae</taxon>
        <taxon>asterids</taxon>
        <taxon>campanulids</taxon>
        <taxon>Asterales</taxon>
        <taxon>Asteraceae</taxon>
        <taxon>Asteroideae</taxon>
        <taxon>Anthemideae</taxon>
        <taxon>Anthemidinae</taxon>
        <taxon>Tanacetum</taxon>
    </lineage>
</organism>
<keyword evidence="1" id="KW-0175">Coiled coil</keyword>
<protein>
    <submittedName>
        <fullName evidence="2">Uncharacterized protein</fullName>
    </submittedName>
</protein>
<dbReference type="Proteomes" id="UP001151760">
    <property type="component" value="Unassembled WGS sequence"/>
</dbReference>
<gene>
    <name evidence="2" type="ORF">Tco_0679205</name>
</gene>
<comment type="caution">
    <text evidence="2">The sequence shown here is derived from an EMBL/GenBank/DDBJ whole genome shotgun (WGS) entry which is preliminary data.</text>
</comment>
<feature type="coiled-coil region" evidence="1">
    <location>
        <begin position="64"/>
        <end position="91"/>
    </location>
</feature>
<proteinExistence type="predicted"/>
<dbReference type="EMBL" id="BQNB010009519">
    <property type="protein sequence ID" value="GJS64641.1"/>
    <property type="molecule type" value="Genomic_DNA"/>
</dbReference>
<evidence type="ECO:0000313" key="2">
    <source>
        <dbReference type="EMBL" id="GJS64641.1"/>
    </source>
</evidence>
<reference evidence="2" key="2">
    <citation type="submission" date="2022-01" db="EMBL/GenBank/DDBJ databases">
        <authorList>
            <person name="Yamashiro T."/>
            <person name="Shiraishi A."/>
            <person name="Satake H."/>
            <person name="Nakayama K."/>
        </authorList>
    </citation>
    <scope>NUCLEOTIDE SEQUENCE</scope>
</reference>
<name>A0ABQ4XHD2_9ASTR</name>
<dbReference type="PANTHER" id="PTHR33067">
    <property type="entry name" value="RNA-DIRECTED DNA POLYMERASE-RELATED"/>
    <property type="match status" value="1"/>
</dbReference>
<keyword evidence="3" id="KW-1185">Reference proteome</keyword>
<accession>A0ABQ4XHD2</accession>
<dbReference type="PANTHER" id="PTHR33067:SF31">
    <property type="entry name" value="RNA-DIRECTED DNA POLYMERASE"/>
    <property type="match status" value="1"/>
</dbReference>
<evidence type="ECO:0000256" key="1">
    <source>
        <dbReference type="SAM" id="Coils"/>
    </source>
</evidence>
<reference evidence="2" key="1">
    <citation type="journal article" date="2022" name="Int. J. Mol. Sci.">
        <title>Draft Genome of Tanacetum Coccineum: Genomic Comparison of Closely Related Tanacetum-Family Plants.</title>
        <authorList>
            <person name="Yamashiro T."/>
            <person name="Shiraishi A."/>
            <person name="Nakayama K."/>
            <person name="Satake H."/>
        </authorList>
    </citation>
    <scope>NUCLEOTIDE SEQUENCE</scope>
</reference>